<dbReference type="NCBIfam" id="TIGR02937">
    <property type="entry name" value="sigma70-ECF"/>
    <property type="match status" value="1"/>
</dbReference>
<evidence type="ECO:0000313" key="8">
    <source>
        <dbReference type="Proteomes" id="UP000516305"/>
    </source>
</evidence>
<evidence type="ECO:0000313" key="7">
    <source>
        <dbReference type="EMBL" id="QNR25895.1"/>
    </source>
</evidence>
<name>A0A7H0VJJ7_9FLAO</name>
<dbReference type="InterPro" id="IPR036388">
    <property type="entry name" value="WH-like_DNA-bd_sf"/>
</dbReference>
<dbReference type="InterPro" id="IPR013249">
    <property type="entry name" value="RNA_pol_sigma70_r4_t2"/>
</dbReference>
<dbReference type="Pfam" id="PF04542">
    <property type="entry name" value="Sigma70_r2"/>
    <property type="match status" value="1"/>
</dbReference>
<dbReference type="InterPro" id="IPR013325">
    <property type="entry name" value="RNA_pol_sigma_r2"/>
</dbReference>
<evidence type="ECO:0000259" key="5">
    <source>
        <dbReference type="Pfam" id="PF04542"/>
    </source>
</evidence>
<accession>A0A7H0VJJ7</accession>
<dbReference type="EMBL" id="CP060139">
    <property type="protein sequence ID" value="QNR25895.1"/>
    <property type="molecule type" value="Genomic_DNA"/>
</dbReference>
<dbReference type="SUPFAM" id="SSF88659">
    <property type="entry name" value="Sigma3 and sigma4 domains of RNA polymerase sigma factors"/>
    <property type="match status" value="1"/>
</dbReference>
<evidence type="ECO:0000259" key="6">
    <source>
        <dbReference type="Pfam" id="PF08281"/>
    </source>
</evidence>
<organism evidence="7 8">
    <name type="scientific">Croceimicrobium hydrocarbonivorans</name>
    <dbReference type="NCBI Taxonomy" id="2761580"/>
    <lineage>
        <taxon>Bacteria</taxon>
        <taxon>Pseudomonadati</taxon>
        <taxon>Bacteroidota</taxon>
        <taxon>Flavobacteriia</taxon>
        <taxon>Flavobacteriales</taxon>
        <taxon>Owenweeksiaceae</taxon>
        <taxon>Croceimicrobium</taxon>
    </lineage>
</organism>
<dbReference type="InterPro" id="IPR039425">
    <property type="entry name" value="RNA_pol_sigma-70-like"/>
</dbReference>
<gene>
    <name evidence="7" type="ORF">H4K34_08625</name>
</gene>
<dbReference type="AlphaFoldDB" id="A0A7H0VJJ7"/>
<protein>
    <submittedName>
        <fullName evidence="7">RNA polymerase sigma factor</fullName>
    </submittedName>
</protein>
<reference evidence="7 8" key="1">
    <citation type="submission" date="2020-08" db="EMBL/GenBank/DDBJ databases">
        <title>Croceimicrobium hydrocarbonivorans gen. nov., sp. nov., a novel marine bacterium isolated from a bacterial consortium that degrades polyethylene terephthalate.</title>
        <authorList>
            <person name="Liu R."/>
        </authorList>
    </citation>
    <scope>NUCLEOTIDE SEQUENCE [LARGE SCALE GENOMIC DNA]</scope>
    <source>
        <strain evidence="7 8">A20-9</strain>
    </source>
</reference>
<dbReference type="KEGG" id="chyd:H4K34_08625"/>
<dbReference type="GO" id="GO:0006352">
    <property type="term" value="P:DNA-templated transcription initiation"/>
    <property type="evidence" value="ECO:0007669"/>
    <property type="project" value="InterPro"/>
</dbReference>
<dbReference type="InterPro" id="IPR007627">
    <property type="entry name" value="RNA_pol_sigma70_r2"/>
</dbReference>
<feature type="domain" description="RNA polymerase sigma-70 region 2" evidence="5">
    <location>
        <begin position="22"/>
        <end position="89"/>
    </location>
</feature>
<evidence type="ECO:0000256" key="3">
    <source>
        <dbReference type="ARBA" id="ARBA00023082"/>
    </source>
</evidence>
<comment type="similarity">
    <text evidence="1">Belongs to the sigma-70 factor family. ECF subfamily.</text>
</comment>
<dbReference type="Gene3D" id="1.10.10.10">
    <property type="entry name" value="Winged helix-like DNA-binding domain superfamily/Winged helix DNA-binding domain"/>
    <property type="match status" value="1"/>
</dbReference>
<evidence type="ECO:0000256" key="4">
    <source>
        <dbReference type="ARBA" id="ARBA00023163"/>
    </source>
</evidence>
<dbReference type="Pfam" id="PF08281">
    <property type="entry name" value="Sigma70_r4_2"/>
    <property type="match status" value="1"/>
</dbReference>
<dbReference type="GO" id="GO:0016987">
    <property type="term" value="F:sigma factor activity"/>
    <property type="evidence" value="ECO:0007669"/>
    <property type="project" value="UniProtKB-KW"/>
</dbReference>
<dbReference type="PANTHER" id="PTHR43133">
    <property type="entry name" value="RNA POLYMERASE ECF-TYPE SIGMA FACTO"/>
    <property type="match status" value="1"/>
</dbReference>
<dbReference type="InterPro" id="IPR013324">
    <property type="entry name" value="RNA_pol_sigma_r3/r4-like"/>
</dbReference>
<evidence type="ECO:0000256" key="1">
    <source>
        <dbReference type="ARBA" id="ARBA00010641"/>
    </source>
</evidence>
<dbReference type="Proteomes" id="UP000516305">
    <property type="component" value="Chromosome"/>
</dbReference>
<dbReference type="InterPro" id="IPR014284">
    <property type="entry name" value="RNA_pol_sigma-70_dom"/>
</dbReference>
<dbReference type="RefSeq" id="WP_210760421.1">
    <property type="nucleotide sequence ID" value="NZ_CP060139.1"/>
</dbReference>
<feature type="domain" description="RNA polymerase sigma factor 70 region 4 type 2" evidence="6">
    <location>
        <begin position="119"/>
        <end position="171"/>
    </location>
</feature>
<evidence type="ECO:0000256" key="2">
    <source>
        <dbReference type="ARBA" id="ARBA00023015"/>
    </source>
</evidence>
<keyword evidence="8" id="KW-1185">Reference proteome</keyword>
<proteinExistence type="inferred from homology"/>
<dbReference type="Gene3D" id="1.10.1740.10">
    <property type="match status" value="1"/>
</dbReference>
<keyword evidence="2" id="KW-0805">Transcription regulation</keyword>
<dbReference type="PANTHER" id="PTHR43133:SF46">
    <property type="entry name" value="RNA POLYMERASE SIGMA-70 FACTOR ECF SUBFAMILY"/>
    <property type="match status" value="1"/>
</dbReference>
<sequence length="183" mass="21517">MNIEKHLLEGCIRGERKAQYELYKLCYGILMAVCFRYERNKEDAEFLLNKAFLKILNNLESYSSSVPFEAWIRRITINTAIDEYRKNQRSKVDYVEEPMQLASLSEMDYNEAEKRFDAEELLALVQKLPPVSQKVFNLYIIDGYNHKEIAEKLGMSEGTSKWHLSSARKKLQEMMRNLMDNVA</sequence>
<dbReference type="GO" id="GO:0003677">
    <property type="term" value="F:DNA binding"/>
    <property type="evidence" value="ECO:0007669"/>
    <property type="project" value="InterPro"/>
</dbReference>
<dbReference type="SUPFAM" id="SSF88946">
    <property type="entry name" value="Sigma2 domain of RNA polymerase sigma factors"/>
    <property type="match status" value="1"/>
</dbReference>
<keyword evidence="4" id="KW-0804">Transcription</keyword>
<keyword evidence="3" id="KW-0731">Sigma factor</keyword>